<gene>
    <name evidence="2" type="ORF">DRE_02780</name>
</gene>
<feature type="compositionally biased region" description="Polar residues" evidence="1">
    <location>
        <begin position="185"/>
        <end position="195"/>
    </location>
</feature>
<evidence type="ECO:0000313" key="3">
    <source>
        <dbReference type="Proteomes" id="UP000024837"/>
    </source>
</evidence>
<proteinExistence type="predicted"/>
<dbReference type="EMBL" id="KI966407">
    <property type="protein sequence ID" value="EWC47898.1"/>
    <property type="molecule type" value="Genomic_DNA"/>
</dbReference>
<protein>
    <submittedName>
        <fullName evidence="2">Uncharacterized protein</fullName>
    </submittedName>
</protein>
<name>W7I6M9_9PEZI</name>
<reference evidence="2 3" key="1">
    <citation type="submission" date="2013-05" db="EMBL/GenBank/DDBJ databases">
        <title>Drechslerella stenobrocha genome reveals carnivorous origination and mechanical trapping mechanism of predatory fungi.</title>
        <authorList>
            <person name="Liu X."/>
            <person name="Zhang W."/>
            <person name="Liu K."/>
        </authorList>
    </citation>
    <scope>NUCLEOTIDE SEQUENCE [LARGE SCALE GENOMIC DNA]</scope>
    <source>
        <strain evidence="2 3">248</strain>
    </source>
</reference>
<dbReference type="Proteomes" id="UP000024837">
    <property type="component" value="Unassembled WGS sequence"/>
</dbReference>
<feature type="region of interest" description="Disordered" evidence="1">
    <location>
        <begin position="184"/>
        <end position="299"/>
    </location>
</feature>
<feature type="compositionally biased region" description="Basic and acidic residues" evidence="1">
    <location>
        <begin position="226"/>
        <end position="236"/>
    </location>
</feature>
<evidence type="ECO:0000256" key="1">
    <source>
        <dbReference type="SAM" id="MobiDB-lite"/>
    </source>
</evidence>
<dbReference type="AlphaFoldDB" id="W7I6M9"/>
<feature type="compositionally biased region" description="Low complexity" evidence="1">
    <location>
        <begin position="265"/>
        <end position="285"/>
    </location>
</feature>
<sequence length="299" mass="32948">MDRFRELVSKLNVGDLVIRTPSPQLPAPDPAEAQKKLIDELPITKAFIENLPRHVVIKTAAKNDQKAVEALRLLNSVDELIGSHVTAAADLRKYIEELSNVKVDLSAAQEQAYTLHQQLVQIDREIDRAEGVVSNVELDQLQQADDAAFEAHAQRRRADLSLKKQEYADKLASFQRDRFVVSRDFGQSRSTSQPRIENAPRLSPRPGSESPRPQSKGKDVQVQVQVDHDNVDRGGLDDFLGAEEAAKSQQSTGGRKRADGKAKGGKAASLRGPPLAMRAKAAPARPKIDIMADEDPDFD</sequence>
<dbReference type="HOGENOM" id="CLU_936819_0_0_1"/>
<organism evidence="2 3">
    <name type="scientific">Drechslerella stenobrocha 248</name>
    <dbReference type="NCBI Taxonomy" id="1043628"/>
    <lineage>
        <taxon>Eukaryota</taxon>
        <taxon>Fungi</taxon>
        <taxon>Dikarya</taxon>
        <taxon>Ascomycota</taxon>
        <taxon>Pezizomycotina</taxon>
        <taxon>Orbiliomycetes</taxon>
        <taxon>Orbiliales</taxon>
        <taxon>Orbiliaceae</taxon>
        <taxon>Drechslerella</taxon>
    </lineage>
</organism>
<keyword evidence="3" id="KW-1185">Reference proteome</keyword>
<evidence type="ECO:0000313" key="2">
    <source>
        <dbReference type="EMBL" id="EWC47898.1"/>
    </source>
</evidence>
<accession>W7I6M9</accession>
<dbReference type="OrthoDB" id="5416456at2759"/>